<proteinExistence type="predicted"/>
<name>A0A1G8MXA0_9BURK</name>
<dbReference type="EMBL" id="FNCJ01000032">
    <property type="protein sequence ID" value="SDI72513.1"/>
    <property type="molecule type" value="Genomic_DNA"/>
</dbReference>
<protein>
    <submittedName>
        <fullName evidence="1">Uncharacterized protein</fullName>
    </submittedName>
</protein>
<dbReference type="AlphaFoldDB" id="A0A1G8MXA0"/>
<sequence length="179" mass="19115">MSVSGPQHANARRLRRTVAELSRCSIEDIEAVWSALTPPERTQLRPLLAEAPYHAGAAVSGFEDVGNAEVQSNANEPHSALGAQALIRTCDTLPAELMSRLLSCVDPQTREAVLDALPRDRHMALVQPSRVYAMTGTARAALLEAASTSLEQPEAATAASASKPANLGQKIRAWLGRKV</sequence>
<evidence type="ECO:0000313" key="1">
    <source>
        <dbReference type="EMBL" id="SDI72513.1"/>
    </source>
</evidence>
<accession>A0A1G8MXA0</accession>
<reference evidence="1 2" key="1">
    <citation type="submission" date="2016-10" db="EMBL/GenBank/DDBJ databases">
        <authorList>
            <person name="de Groot N.N."/>
        </authorList>
    </citation>
    <scope>NUCLEOTIDE SEQUENCE [LARGE SCALE GENOMIC DNA]</scope>
    <source>
        <strain evidence="1 2">LMG 2247</strain>
    </source>
</reference>
<evidence type="ECO:0000313" key="2">
    <source>
        <dbReference type="Proteomes" id="UP000199706"/>
    </source>
</evidence>
<gene>
    <name evidence="1" type="ORF">SAMN05216466_1327</name>
</gene>
<dbReference type="RefSeq" id="WP_090695571.1">
    <property type="nucleotide sequence ID" value="NZ_CADERL010000038.1"/>
</dbReference>
<organism evidence="1 2">
    <name type="scientific">Paraburkholderia phenazinium</name>
    <dbReference type="NCBI Taxonomy" id="60549"/>
    <lineage>
        <taxon>Bacteria</taxon>
        <taxon>Pseudomonadati</taxon>
        <taxon>Pseudomonadota</taxon>
        <taxon>Betaproteobacteria</taxon>
        <taxon>Burkholderiales</taxon>
        <taxon>Burkholderiaceae</taxon>
        <taxon>Paraburkholderia</taxon>
    </lineage>
</organism>
<dbReference type="Proteomes" id="UP000199706">
    <property type="component" value="Unassembled WGS sequence"/>
</dbReference>
<dbReference type="OrthoDB" id="9135718at2"/>